<evidence type="ECO:0000313" key="1">
    <source>
        <dbReference type="EMBL" id="WMV25152.1"/>
    </source>
</evidence>
<dbReference type="EMBL" id="CP133615">
    <property type="protein sequence ID" value="WMV25152.1"/>
    <property type="molecule type" value="Genomic_DNA"/>
</dbReference>
<sequence>MVVKIYLNTGLRHCTRKIVPQRCDPPSYTACRLNDMRDVNGVQESEMVFGTLMGRYTLVDLLSITVEKEVIMVKGVAGMKKFGCLIPLCPAVMKICSCDLAISQVEPPSPSGQTLLAKLLDIWASQGARRSGGRIAKGSPPIAKWTASI</sequence>
<keyword evidence="2" id="KW-1185">Reference proteome</keyword>
<evidence type="ECO:0000313" key="2">
    <source>
        <dbReference type="Proteomes" id="UP001234989"/>
    </source>
</evidence>
<name>A0AAF0QJV4_SOLVR</name>
<gene>
    <name evidence="1" type="ORF">MTR67_018537</name>
</gene>
<reference evidence="1" key="1">
    <citation type="submission" date="2023-08" db="EMBL/GenBank/DDBJ databases">
        <title>A de novo genome assembly of Solanum verrucosum Schlechtendal, a Mexican diploid species geographically isolated from the other diploid A-genome species in potato relatives.</title>
        <authorList>
            <person name="Hosaka K."/>
        </authorList>
    </citation>
    <scope>NUCLEOTIDE SEQUENCE</scope>
    <source>
        <tissue evidence="1">Young leaves</tissue>
    </source>
</reference>
<dbReference type="Proteomes" id="UP001234989">
    <property type="component" value="Chromosome 4"/>
</dbReference>
<accession>A0AAF0QJV4</accession>
<organism evidence="1 2">
    <name type="scientific">Solanum verrucosum</name>
    <dbReference type="NCBI Taxonomy" id="315347"/>
    <lineage>
        <taxon>Eukaryota</taxon>
        <taxon>Viridiplantae</taxon>
        <taxon>Streptophyta</taxon>
        <taxon>Embryophyta</taxon>
        <taxon>Tracheophyta</taxon>
        <taxon>Spermatophyta</taxon>
        <taxon>Magnoliopsida</taxon>
        <taxon>eudicotyledons</taxon>
        <taxon>Gunneridae</taxon>
        <taxon>Pentapetalae</taxon>
        <taxon>asterids</taxon>
        <taxon>lamiids</taxon>
        <taxon>Solanales</taxon>
        <taxon>Solanaceae</taxon>
        <taxon>Solanoideae</taxon>
        <taxon>Solaneae</taxon>
        <taxon>Solanum</taxon>
    </lineage>
</organism>
<proteinExistence type="predicted"/>
<protein>
    <submittedName>
        <fullName evidence="1">Uncharacterized protein</fullName>
    </submittedName>
</protein>
<dbReference type="AlphaFoldDB" id="A0AAF0QJV4"/>